<evidence type="ECO:0000259" key="9">
    <source>
        <dbReference type="Pfam" id="PF23247"/>
    </source>
</evidence>
<dbReference type="InterPro" id="IPR032675">
    <property type="entry name" value="LRR_dom_sf"/>
</dbReference>
<evidence type="ECO:0000313" key="11">
    <source>
        <dbReference type="EMBL" id="WOL18348.1"/>
    </source>
</evidence>
<dbReference type="Gene3D" id="1.10.8.430">
    <property type="entry name" value="Helical domain of apoptotic protease-activating factors"/>
    <property type="match status" value="1"/>
</dbReference>
<dbReference type="InterPro" id="IPR050905">
    <property type="entry name" value="Plant_NBS-LRR"/>
</dbReference>
<gene>
    <name evidence="11" type="ORF">Cni_G27142</name>
</gene>
<keyword evidence="4" id="KW-0067">ATP-binding</keyword>
<dbReference type="Gene3D" id="3.80.10.10">
    <property type="entry name" value="Ribonuclease Inhibitor"/>
    <property type="match status" value="1"/>
</dbReference>
<evidence type="ECO:0000256" key="4">
    <source>
        <dbReference type="ARBA" id="ARBA00022840"/>
    </source>
</evidence>
<feature type="domain" description="NB-ARC" evidence="8">
    <location>
        <begin position="156"/>
        <end position="324"/>
    </location>
</feature>
<feature type="domain" description="Disease resistance R13L4/SHOC-2-like LRR" evidence="10">
    <location>
        <begin position="508"/>
        <end position="711"/>
    </location>
</feature>
<evidence type="ECO:0000259" key="8">
    <source>
        <dbReference type="Pfam" id="PF00931"/>
    </source>
</evidence>
<evidence type="ECO:0000313" key="12">
    <source>
        <dbReference type="Proteomes" id="UP001327560"/>
    </source>
</evidence>
<dbReference type="Pfam" id="PF23247">
    <property type="entry name" value="LRR_RPS2"/>
    <property type="match status" value="1"/>
</dbReference>
<dbReference type="InterPro" id="IPR042197">
    <property type="entry name" value="Apaf_helical"/>
</dbReference>
<evidence type="ECO:0000256" key="3">
    <source>
        <dbReference type="ARBA" id="ARBA00022821"/>
    </source>
</evidence>
<dbReference type="Proteomes" id="UP001327560">
    <property type="component" value="Chromosome 8"/>
</dbReference>
<reference evidence="11 12" key="1">
    <citation type="submission" date="2023-10" db="EMBL/GenBank/DDBJ databases">
        <title>Chromosome-scale genome assembly provides insights into flower coloration mechanisms of Canna indica.</title>
        <authorList>
            <person name="Li C."/>
        </authorList>
    </citation>
    <scope>NUCLEOTIDE SEQUENCE [LARGE SCALE GENOMIC DNA]</scope>
    <source>
        <tissue evidence="11">Flower</tissue>
    </source>
</reference>
<dbReference type="InterPro" id="IPR057135">
    <property type="entry name" value="At4g27190-like_LRR"/>
</dbReference>
<dbReference type="GO" id="GO:0006952">
    <property type="term" value="P:defense response"/>
    <property type="evidence" value="ECO:0007669"/>
    <property type="project" value="UniProtKB-KW"/>
</dbReference>
<dbReference type="Pfam" id="PF00931">
    <property type="entry name" value="NB-ARC"/>
    <property type="match status" value="1"/>
</dbReference>
<comment type="similarity">
    <text evidence="1">Belongs to the disease resistance NB-LRR family.</text>
</comment>
<evidence type="ECO:0000256" key="6">
    <source>
        <dbReference type="SAM" id="MobiDB-lite"/>
    </source>
</evidence>
<dbReference type="GO" id="GO:0043531">
    <property type="term" value="F:ADP binding"/>
    <property type="evidence" value="ECO:0007669"/>
    <property type="project" value="InterPro"/>
</dbReference>
<sequence>MSFIVDALLKCLLADLVESATQTYKNVKDCGSKIETLQTHLHQLTKKKETIDHEVETEIKKGKEPIPQVDEWCNKVKMLESEASKLESKFHQNAGSLFAYVVNFMKLLEVSQQAKHKLDEADELKKDGDFHEVAKLPKLNHSVAMITGTFVGIDDALEQLKRYKMDDKVSVVGICGMGRVGKSTILKKFCNGFTDAEKSKQIEVDFDKNTKNKSVADYVQDIIMDTYELKEEEEEDKNSVDDRATRIRKQLEKEEFYLILDNVWEYINLYELGIPNLNVHKKGKVFLSTRSTKICKRMEAKTVRVKTLSFENAWTLFKDKVGDAVHGIEEDSRIEERARELLRKCDGLPEALIHVGHAVASKERLEEWDYIIEQLDSKPWKIENMVQVLASLKQGYDKLNTALQKCLLYCSLYPPGFPIKRKWIIDYCINEGLFDTFSEGIHHLGELMAESWIETGIDESQITVHPAVHAMALWVACECGKSESKWLVHARRKLKGPPRNWAESHRVSLMRNKIAALPQIPECKMLTTLMLQGNAHLKAIPDDFFPSTPKLKVLDLSQTSLEQIPAGIACLKELQYFDVSDTKIKSLPKEVGKLVELKFFMLSRTLVETIPEGVIKKLIHLEVFFVDFSYGGWKAGSDGAGVSVGELENLHYLKALGISVESSGALRKLTASDALTEAIESLHIRGCPGLESISNKSLGENLEHVKTLQLKNANDLEELTIDRDEWYLRSVTDLILQRLPGIIKITWSQGYCFEDLMKLTVSGCEGMETLIHKKDGGGSEQGRTSNNQMNSRSARREISPFPRLKSLELIHLPKLNSIFEGGNLNLPSLESLRVTDCPNLKKLAINANKLVEISGGQDWWDHIEWDGESSSNRPSLFKLLPE</sequence>
<keyword evidence="7" id="KW-0732">Signal</keyword>
<feature type="region of interest" description="Disordered" evidence="6">
    <location>
        <begin position="772"/>
        <end position="795"/>
    </location>
</feature>
<feature type="domain" description="Disease resistance protein At4g27190-like leucine-rich repeats" evidence="9">
    <location>
        <begin position="750"/>
        <end position="843"/>
    </location>
</feature>
<dbReference type="InterPro" id="IPR027417">
    <property type="entry name" value="P-loop_NTPase"/>
</dbReference>
<accession>A0AAQ3L071</accession>
<keyword evidence="2" id="KW-0677">Repeat</keyword>
<dbReference type="GO" id="GO:0005524">
    <property type="term" value="F:ATP binding"/>
    <property type="evidence" value="ECO:0007669"/>
    <property type="project" value="UniProtKB-KW"/>
</dbReference>
<dbReference type="InterPro" id="IPR002182">
    <property type="entry name" value="NB-ARC"/>
</dbReference>
<feature type="chain" id="PRO_5042887840" description="NB-ARC domain-containing protein" evidence="7">
    <location>
        <begin position="20"/>
        <end position="882"/>
    </location>
</feature>
<dbReference type="PANTHER" id="PTHR33463">
    <property type="entry name" value="NB-ARC DOMAIN-CONTAINING PROTEIN-RELATED"/>
    <property type="match status" value="1"/>
</dbReference>
<feature type="signal peptide" evidence="7">
    <location>
        <begin position="1"/>
        <end position="19"/>
    </location>
</feature>
<proteinExistence type="inferred from homology"/>
<dbReference type="EMBL" id="CP136897">
    <property type="protein sequence ID" value="WOL18348.1"/>
    <property type="molecule type" value="Genomic_DNA"/>
</dbReference>
<evidence type="ECO:0008006" key="13">
    <source>
        <dbReference type="Google" id="ProtNLM"/>
    </source>
</evidence>
<name>A0AAQ3L071_9LILI</name>
<dbReference type="SUPFAM" id="SSF52058">
    <property type="entry name" value="L domain-like"/>
    <property type="match status" value="1"/>
</dbReference>
<feature type="coiled-coil region" evidence="5">
    <location>
        <begin position="69"/>
        <end position="127"/>
    </location>
</feature>
<evidence type="ECO:0000256" key="1">
    <source>
        <dbReference type="ARBA" id="ARBA00008894"/>
    </source>
</evidence>
<evidence type="ECO:0000259" key="10">
    <source>
        <dbReference type="Pfam" id="PF23598"/>
    </source>
</evidence>
<dbReference type="PRINTS" id="PR00364">
    <property type="entry name" value="DISEASERSIST"/>
</dbReference>
<dbReference type="Pfam" id="PF23598">
    <property type="entry name" value="LRR_14"/>
    <property type="match status" value="1"/>
</dbReference>
<evidence type="ECO:0000256" key="7">
    <source>
        <dbReference type="SAM" id="SignalP"/>
    </source>
</evidence>
<keyword evidence="5" id="KW-0175">Coiled coil</keyword>
<keyword evidence="3" id="KW-0611">Plant defense</keyword>
<feature type="compositionally biased region" description="Polar residues" evidence="6">
    <location>
        <begin position="781"/>
        <end position="792"/>
    </location>
</feature>
<dbReference type="PANTHER" id="PTHR33463:SF218">
    <property type="entry name" value="DISEASE RESISTANCE PROTEIN RPS2-LIKE"/>
    <property type="match status" value="1"/>
</dbReference>
<dbReference type="SUPFAM" id="SSF52540">
    <property type="entry name" value="P-loop containing nucleoside triphosphate hydrolases"/>
    <property type="match status" value="1"/>
</dbReference>
<dbReference type="AlphaFoldDB" id="A0AAQ3L071"/>
<keyword evidence="12" id="KW-1185">Reference proteome</keyword>
<organism evidence="11 12">
    <name type="scientific">Canna indica</name>
    <name type="common">Indian-shot</name>
    <dbReference type="NCBI Taxonomy" id="4628"/>
    <lineage>
        <taxon>Eukaryota</taxon>
        <taxon>Viridiplantae</taxon>
        <taxon>Streptophyta</taxon>
        <taxon>Embryophyta</taxon>
        <taxon>Tracheophyta</taxon>
        <taxon>Spermatophyta</taxon>
        <taxon>Magnoliopsida</taxon>
        <taxon>Liliopsida</taxon>
        <taxon>Zingiberales</taxon>
        <taxon>Cannaceae</taxon>
        <taxon>Canna</taxon>
    </lineage>
</organism>
<protein>
    <recommendedName>
        <fullName evidence="13">NB-ARC domain-containing protein</fullName>
    </recommendedName>
</protein>
<dbReference type="Gene3D" id="3.40.50.300">
    <property type="entry name" value="P-loop containing nucleotide triphosphate hydrolases"/>
    <property type="match status" value="1"/>
</dbReference>
<evidence type="ECO:0000256" key="2">
    <source>
        <dbReference type="ARBA" id="ARBA00022737"/>
    </source>
</evidence>
<dbReference type="InterPro" id="IPR055414">
    <property type="entry name" value="LRR_R13L4/SHOC2-like"/>
</dbReference>
<evidence type="ECO:0000256" key="5">
    <source>
        <dbReference type="SAM" id="Coils"/>
    </source>
</evidence>
<keyword evidence="4" id="KW-0547">Nucleotide-binding</keyword>